<accession>A0A9Q1GYM1</accession>
<sequence>MSNVAFSYYGEKATFKIVVLGGINKFKEITRENEGKAKLEGEDNSDANVIDRADVLEFTTLLRAKILRCWIHLHPCIFARTRIPWTPCTDMVIIVTFHNVKHVPSAGVNLISLGEITPHGYKYVVVHKWCKAHKGEKDKKNICHLIGCSLLGTTHGSKWLEKRKRVRLWNDVEIFRHEPKTLVVPPK</sequence>
<organism evidence="1 2">
    <name type="scientific">Carnegiea gigantea</name>
    <dbReference type="NCBI Taxonomy" id="171969"/>
    <lineage>
        <taxon>Eukaryota</taxon>
        <taxon>Viridiplantae</taxon>
        <taxon>Streptophyta</taxon>
        <taxon>Embryophyta</taxon>
        <taxon>Tracheophyta</taxon>
        <taxon>Spermatophyta</taxon>
        <taxon>Magnoliopsida</taxon>
        <taxon>eudicotyledons</taxon>
        <taxon>Gunneridae</taxon>
        <taxon>Pentapetalae</taxon>
        <taxon>Caryophyllales</taxon>
        <taxon>Cactineae</taxon>
        <taxon>Cactaceae</taxon>
        <taxon>Cactoideae</taxon>
        <taxon>Echinocereeae</taxon>
        <taxon>Carnegiea</taxon>
    </lineage>
</organism>
<comment type="caution">
    <text evidence="1">The sequence shown here is derived from an EMBL/GenBank/DDBJ whole genome shotgun (WGS) entry which is preliminary data.</text>
</comment>
<keyword evidence="2" id="KW-1185">Reference proteome</keyword>
<dbReference type="Proteomes" id="UP001153076">
    <property type="component" value="Unassembled WGS sequence"/>
</dbReference>
<dbReference type="AlphaFoldDB" id="A0A9Q1GYM1"/>
<evidence type="ECO:0000313" key="2">
    <source>
        <dbReference type="Proteomes" id="UP001153076"/>
    </source>
</evidence>
<protein>
    <submittedName>
        <fullName evidence="1">Uncharacterized protein</fullName>
    </submittedName>
</protein>
<gene>
    <name evidence="1" type="ORF">Cgig2_012240</name>
</gene>
<proteinExistence type="predicted"/>
<name>A0A9Q1GYM1_9CARY</name>
<evidence type="ECO:0000313" key="1">
    <source>
        <dbReference type="EMBL" id="KAJ8427904.1"/>
    </source>
</evidence>
<dbReference type="EMBL" id="JAKOGI010001075">
    <property type="protein sequence ID" value="KAJ8427904.1"/>
    <property type="molecule type" value="Genomic_DNA"/>
</dbReference>
<reference evidence="1" key="1">
    <citation type="submission" date="2022-04" db="EMBL/GenBank/DDBJ databases">
        <title>Carnegiea gigantea Genome sequencing and assembly v2.</title>
        <authorList>
            <person name="Copetti D."/>
            <person name="Sanderson M.J."/>
            <person name="Burquez A."/>
            <person name="Wojciechowski M.F."/>
        </authorList>
    </citation>
    <scope>NUCLEOTIDE SEQUENCE</scope>
    <source>
        <strain evidence="1">SGP5-SGP5p</strain>
        <tissue evidence="1">Aerial part</tissue>
    </source>
</reference>